<keyword evidence="3" id="KW-1185">Reference proteome</keyword>
<reference evidence="3" key="1">
    <citation type="submission" date="2018-05" db="EMBL/GenBank/DDBJ databases">
        <title>Micromonospora globispora sp. nov. and Micromonospora rugosa sp. nov., isolated from marine sediment.</title>
        <authorList>
            <person name="Carro L."/>
            <person name="Aysel V."/>
            <person name="Cetin D."/>
            <person name="Igual J.M."/>
            <person name="Klenk H.-P."/>
            <person name="Trujillo M.E."/>
            <person name="Sahin N."/>
        </authorList>
    </citation>
    <scope>NUCLEOTIDE SEQUENCE [LARGE SCALE GENOMIC DNA]</scope>
    <source>
        <strain evidence="3">S2904</strain>
    </source>
</reference>
<feature type="region of interest" description="Disordered" evidence="1">
    <location>
        <begin position="60"/>
        <end position="121"/>
    </location>
</feature>
<name>A0A317JXV9_9ACTN</name>
<evidence type="ECO:0000313" key="3">
    <source>
        <dbReference type="Proteomes" id="UP000245683"/>
    </source>
</evidence>
<protein>
    <submittedName>
        <fullName evidence="2">Uncharacterized protein</fullName>
    </submittedName>
</protein>
<dbReference type="RefSeq" id="WP_109946446.1">
    <property type="nucleotide sequence ID" value="NZ_QGGF01000224.1"/>
</dbReference>
<proteinExistence type="predicted"/>
<dbReference type="EMBL" id="QGSV01000256">
    <property type="protein sequence ID" value="PWU45395.1"/>
    <property type="molecule type" value="Genomic_DNA"/>
</dbReference>
<sequence length="121" mass="12569">MSESTAGRPERPAEVTDPLLWRLATAVAEAHEADEDGACRNPSCVGAAWPCAAWTSAQEGLRAAQAAPRTAPESSADEGADDLDRDDPLIGWPTNLLPSPGDMPPHSPARDEAPEAVTSAA</sequence>
<accession>A0A317JXV9</accession>
<gene>
    <name evidence="2" type="ORF">DLJ46_21635</name>
</gene>
<dbReference type="AlphaFoldDB" id="A0A317JXV9"/>
<evidence type="ECO:0000313" key="2">
    <source>
        <dbReference type="EMBL" id="PWU45395.1"/>
    </source>
</evidence>
<dbReference type="Proteomes" id="UP000245683">
    <property type="component" value="Unassembled WGS sequence"/>
</dbReference>
<dbReference type="OrthoDB" id="3295129at2"/>
<organism evidence="2 3">
    <name type="scientific">Micromonospora globispora</name>
    <dbReference type="NCBI Taxonomy" id="1450148"/>
    <lineage>
        <taxon>Bacteria</taxon>
        <taxon>Bacillati</taxon>
        <taxon>Actinomycetota</taxon>
        <taxon>Actinomycetes</taxon>
        <taxon>Micromonosporales</taxon>
        <taxon>Micromonosporaceae</taxon>
        <taxon>Micromonospora</taxon>
    </lineage>
</organism>
<evidence type="ECO:0000256" key="1">
    <source>
        <dbReference type="SAM" id="MobiDB-lite"/>
    </source>
</evidence>
<comment type="caution">
    <text evidence="2">The sequence shown here is derived from an EMBL/GenBank/DDBJ whole genome shotgun (WGS) entry which is preliminary data.</text>
</comment>
<feature type="compositionally biased region" description="Acidic residues" evidence="1">
    <location>
        <begin position="75"/>
        <end position="85"/>
    </location>
</feature>